<feature type="transmembrane region" description="Helical" evidence="8">
    <location>
        <begin position="90"/>
        <end position="114"/>
    </location>
</feature>
<evidence type="ECO:0000256" key="1">
    <source>
        <dbReference type="ARBA" id="ARBA00004651"/>
    </source>
</evidence>
<evidence type="ECO:0000256" key="2">
    <source>
        <dbReference type="ARBA" id="ARBA00007783"/>
    </source>
</evidence>
<feature type="transmembrane region" description="Helical" evidence="8">
    <location>
        <begin position="61"/>
        <end position="84"/>
    </location>
</feature>
<evidence type="ECO:0000256" key="3">
    <source>
        <dbReference type="ARBA" id="ARBA00022475"/>
    </source>
</evidence>
<dbReference type="RefSeq" id="WP_387988823.1">
    <property type="nucleotide sequence ID" value="NZ_JBHSGR010000011.1"/>
</dbReference>
<reference evidence="11" key="1">
    <citation type="journal article" date="2019" name="Int. J. Syst. Evol. Microbiol.">
        <title>The Global Catalogue of Microorganisms (GCM) 10K type strain sequencing project: providing services to taxonomists for standard genome sequencing and annotation.</title>
        <authorList>
            <consortium name="The Broad Institute Genomics Platform"/>
            <consortium name="The Broad Institute Genome Sequencing Center for Infectious Disease"/>
            <person name="Wu L."/>
            <person name="Ma J."/>
        </authorList>
    </citation>
    <scope>NUCLEOTIDE SEQUENCE [LARGE SCALE GENOMIC DNA]</scope>
    <source>
        <strain evidence="11">CCUG 62763</strain>
    </source>
</reference>
<comment type="subcellular location">
    <subcellularLocation>
        <location evidence="1 8">Cell membrane</location>
        <topology evidence="1 8">Multi-pass membrane protein</topology>
    </subcellularLocation>
</comment>
<feature type="transmembrane region" description="Helical" evidence="8">
    <location>
        <begin position="261"/>
        <end position="280"/>
    </location>
</feature>
<keyword evidence="11" id="KW-1185">Reference proteome</keyword>
<feature type="transmembrane region" description="Helical" evidence="8">
    <location>
        <begin position="203"/>
        <end position="223"/>
    </location>
</feature>
<keyword evidence="5 8" id="KW-1133">Transmembrane helix</keyword>
<comment type="similarity">
    <text evidence="2 8">Belongs to the ABC-2 integral membrane protein family.</text>
</comment>
<evidence type="ECO:0000259" key="9">
    <source>
        <dbReference type="PROSITE" id="PS51012"/>
    </source>
</evidence>
<organism evidence="10 11">
    <name type="scientific">Geodermatophilus arenarius</name>
    <dbReference type="NCBI Taxonomy" id="1137990"/>
    <lineage>
        <taxon>Bacteria</taxon>
        <taxon>Bacillati</taxon>
        <taxon>Actinomycetota</taxon>
        <taxon>Actinomycetes</taxon>
        <taxon>Geodermatophilales</taxon>
        <taxon>Geodermatophilaceae</taxon>
        <taxon>Geodermatophilus</taxon>
    </lineage>
</organism>
<comment type="caution">
    <text evidence="10">The sequence shown here is derived from an EMBL/GenBank/DDBJ whole genome shotgun (WGS) entry which is preliminary data.</text>
</comment>
<accession>A0ABV9LJN0</accession>
<gene>
    <name evidence="10" type="ORF">ACFO3M_11990</name>
</gene>
<name>A0ABV9LJN0_9ACTN</name>
<feature type="transmembrane region" description="Helical" evidence="8">
    <location>
        <begin position="135"/>
        <end position="161"/>
    </location>
</feature>
<dbReference type="InterPro" id="IPR000412">
    <property type="entry name" value="ABC_2_transport"/>
</dbReference>
<evidence type="ECO:0000256" key="7">
    <source>
        <dbReference type="ARBA" id="ARBA00023251"/>
    </source>
</evidence>
<protein>
    <recommendedName>
        <fullName evidence="8">Transport permease protein</fullName>
    </recommendedName>
</protein>
<keyword evidence="4 8" id="KW-0812">Transmembrane</keyword>
<dbReference type="PROSITE" id="PS51012">
    <property type="entry name" value="ABC_TM2"/>
    <property type="match status" value="1"/>
</dbReference>
<feature type="domain" description="ABC transmembrane type-2" evidence="9">
    <location>
        <begin position="59"/>
        <end position="286"/>
    </location>
</feature>
<dbReference type="InterPro" id="IPR051328">
    <property type="entry name" value="T7SS_ABC-Transporter"/>
</dbReference>
<keyword evidence="7" id="KW-0046">Antibiotic resistance</keyword>
<keyword evidence="3 8" id="KW-1003">Cell membrane</keyword>
<evidence type="ECO:0000256" key="8">
    <source>
        <dbReference type="RuleBase" id="RU361157"/>
    </source>
</evidence>
<proteinExistence type="inferred from homology"/>
<evidence type="ECO:0000256" key="4">
    <source>
        <dbReference type="ARBA" id="ARBA00022692"/>
    </source>
</evidence>
<keyword evidence="8" id="KW-0813">Transport</keyword>
<dbReference type="Proteomes" id="UP001596025">
    <property type="component" value="Unassembled WGS sequence"/>
</dbReference>
<evidence type="ECO:0000313" key="10">
    <source>
        <dbReference type="EMBL" id="MFC4694107.1"/>
    </source>
</evidence>
<dbReference type="PANTHER" id="PTHR43077">
    <property type="entry name" value="TRANSPORT PERMEASE YVFS-RELATED"/>
    <property type="match status" value="1"/>
</dbReference>
<sequence>MTTLDSPSAATASAEVTAPDTDAVLAALGSAERPRPQGPLAASATFGRRTLLRIKYVPEQLFDVTVFPVMLTLIFTYLFGGALAGSVDRYLQFFLPGILVQSILMITMYTGVALNTDIEKGVFDRIRSLPVWRPSALVGALLGDVVRFTLASAVVVGLGLALGFRPQGGPGGVLAAVALLLVFAFALGWIWTYLALVVRTPNAVMGWSMLVITPLTFGSNIFVDPATMPGWLQAVVEVNPVSHLVSAVRGLVHGEVAGSDVVLVLVWAAVLVAVLGPLTMRRYRTRN</sequence>
<dbReference type="PANTHER" id="PTHR43077:SF8">
    <property type="entry name" value="DOXORUBICIN RESISTANCE ABC TRANSPORTER PERMEASE PROTEIN DRRB"/>
    <property type="match status" value="1"/>
</dbReference>
<evidence type="ECO:0000256" key="5">
    <source>
        <dbReference type="ARBA" id="ARBA00022989"/>
    </source>
</evidence>
<dbReference type="EMBL" id="JBHSGR010000011">
    <property type="protein sequence ID" value="MFC4694107.1"/>
    <property type="molecule type" value="Genomic_DNA"/>
</dbReference>
<dbReference type="InterPro" id="IPR013525">
    <property type="entry name" value="ABC2_TM"/>
</dbReference>
<dbReference type="Pfam" id="PF01061">
    <property type="entry name" value="ABC2_membrane"/>
    <property type="match status" value="1"/>
</dbReference>
<keyword evidence="6 8" id="KW-0472">Membrane</keyword>
<evidence type="ECO:0000256" key="6">
    <source>
        <dbReference type="ARBA" id="ARBA00023136"/>
    </source>
</evidence>
<dbReference type="InterPro" id="IPR047817">
    <property type="entry name" value="ABC2_TM_bact-type"/>
</dbReference>
<dbReference type="PIRSF" id="PIRSF006648">
    <property type="entry name" value="DrrB"/>
    <property type="match status" value="1"/>
</dbReference>
<feature type="transmembrane region" description="Helical" evidence="8">
    <location>
        <begin position="173"/>
        <end position="196"/>
    </location>
</feature>
<evidence type="ECO:0000313" key="11">
    <source>
        <dbReference type="Proteomes" id="UP001596025"/>
    </source>
</evidence>